<dbReference type="GO" id="GO:0031201">
    <property type="term" value="C:SNARE complex"/>
    <property type="evidence" value="ECO:0007669"/>
    <property type="project" value="TreeGrafter"/>
</dbReference>
<dbReference type="InterPro" id="IPR000073">
    <property type="entry name" value="AB_hydrolase_1"/>
</dbReference>
<dbReference type="Pfam" id="PF00561">
    <property type="entry name" value="Abhydrolase_1"/>
    <property type="match status" value="1"/>
</dbReference>
<keyword evidence="3" id="KW-0653">Protein transport</keyword>
<dbReference type="PANTHER" id="PTHR19957">
    <property type="entry name" value="SYNTAXIN"/>
    <property type="match status" value="1"/>
</dbReference>
<dbReference type="EMBL" id="JACXVP010000002">
    <property type="protein sequence ID" value="KAG5624974.1"/>
    <property type="molecule type" value="Genomic_DNA"/>
</dbReference>
<dbReference type="FunFam" id="1.20.58.70:FF:000003">
    <property type="entry name" value="Qa-SNARE, Sso1/Syntaxin1-type, SYP12A-group"/>
    <property type="match status" value="1"/>
</dbReference>
<dbReference type="SMART" id="SM00503">
    <property type="entry name" value="SynN"/>
    <property type="match status" value="1"/>
</dbReference>
<comment type="similarity">
    <text evidence="1 6">Belongs to the syntaxin family.</text>
</comment>
<keyword evidence="5" id="KW-0175">Coiled coil</keyword>
<dbReference type="SUPFAM" id="SSF47661">
    <property type="entry name" value="t-snare proteins"/>
    <property type="match status" value="1"/>
</dbReference>
<evidence type="ECO:0000313" key="8">
    <source>
        <dbReference type="EMBL" id="KAG5624974.1"/>
    </source>
</evidence>
<dbReference type="GO" id="GO:0016787">
    <property type="term" value="F:hydrolase activity"/>
    <property type="evidence" value="ECO:0007669"/>
    <property type="project" value="UniProtKB-ARBA"/>
</dbReference>
<dbReference type="InterPro" id="IPR010989">
    <property type="entry name" value="SNARE"/>
</dbReference>
<evidence type="ECO:0000256" key="6">
    <source>
        <dbReference type="RuleBase" id="RU003858"/>
    </source>
</evidence>
<gene>
    <name evidence="8" type="ORF">H5410_010192</name>
</gene>
<dbReference type="FunFam" id="1.20.5.110:FF:000008">
    <property type="entry name" value="Syntaxin 132"/>
    <property type="match status" value="1"/>
</dbReference>
<dbReference type="Gene3D" id="1.20.58.70">
    <property type="match status" value="1"/>
</dbReference>
<feature type="domain" description="T-SNARE coiled-coil homology" evidence="7">
    <location>
        <begin position="201"/>
        <end position="263"/>
    </location>
</feature>
<dbReference type="InterPro" id="IPR006011">
    <property type="entry name" value="Syntaxin_N"/>
</dbReference>
<dbReference type="PROSITE" id="PS50192">
    <property type="entry name" value="T_SNARE"/>
    <property type="match status" value="1"/>
</dbReference>
<evidence type="ECO:0000256" key="1">
    <source>
        <dbReference type="ARBA" id="ARBA00009063"/>
    </source>
</evidence>
<dbReference type="Pfam" id="PF00804">
    <property type="entry name" value="Syntaxin"/>
    <property type="match status" value="1"/>
</dbReference>
<dbReference type="OrthoDB" id="330671at2759"/>
<dbReference type="GO" id="GO:0005886">
    <property type="term" value="C:plasma membrane"/>
    <property type="evidence" value="ECO:0007669"/>
    <property type="project" value="TreeGrafter"/>
</dbReference>
<dbReference type="GO" id="GO:0048278">
    <property type="term" value="P:vesicle docking"/>
    <property type="evidence" value="ECO:0007669"/>
    <property type="project" value="TreeGrafter"/>
</dbReference>
<sequence length="441" mass="50131">MNDLMTKSFLSYVELKKQAMMDLEAGPDIEMGQLDPTDERNLTKFFEEVAVIKSDMEEINNLLVNLQDLNQKTKSAPSAKILQGLRDQINSDIITVLRKAKIIKTRLELLDKSNLDNRGVSAAYKEGSPVDRTRISVTNGLRIKLRDMMNDFQCLRENIVAEHKEGLRKQYSNANGKEPSEEAIEKMMEERVFEGRVEKGAVENQDRHEAVKEIQKSLIELHQVFLDMAVMVETQGDQMNNIEQNVVNAGGYVNGGMKELDRANRMKRTRTWACWIGALYVHHASVSSLMAMDRVLFSLIDIIGLCDEFMLINCLTWNYLAFLGSNDQFNYTCCFISSWIYCQWNFHLVLSLSSDFAVYVPDILFFGDSFTIHPERSTSFQAECLARGMMQLGVEKFNLVGFCYGSMIGFKVAQLYPYMVISSGVNCKAGYVCKPKGERGT</sequence>
<dbReference type="InterPro" id="IPR000727">
    <property type="entry name" value="T_SNARE_dom"/>
</dbReference>
<evidence type="ECO:0000313" key="9">
    <source>
        <dbReference type="Proteomes" id="UP000824120"/>
    </source>
</evidence>
<evidence type="ECO:0000259" key="7">
    <source>
        <dbReference type="PROSITE" id="PS50192"/>
    </source>
</evidence>
<dbReference type="GO" id="GO:0000149">
    <property type="term" value="F:SNARE binding"/>
    <property type="evidence" value="ECO:0007669"/>
    <property type="project" value="TreeGrafter"/>
</dbReference>
<evidence type="ECO:0000256" key="4">
    <source>
        <dbReference type="ARBA" id="ARBA00022990"/>
    </source>
</evidence>
<dbReference type="CDD" id="cd00179">
    <property type="entry name" value="SynN"/>
    <property type="match status" value="1"/>
</dbReference>
<dbReference type="GO" id="GO:0005484">
    <property type="term" value="F:SNAP receptor activity"/>
    <property type="evidence" value="ECO:0007669"/>
    <property type="project" value="InterPro"/>
</dbReference>
<reference evidence="8 9" key="1">
    <citation type="submission" date="2020-09" db="EMBL/GenBank/DDBJ databases">
        <title>De no assembly of potato wild relative species, Solanum commersonii.</title>
        <authorList>
            <person name="Cho K."/>
        </authorList>
    </citation>
    <scope>NUCLEOTIDE SEQUENCE [LARGE SCALE GENOMIC DNA]</scope>
    <source>
        <strain evidence="8">LZ3.2</strain>
        <tissue evidence="8">Leaf</tissue>
    </source>
</reference>
<dbReference type="AlphaFoldDB" id="A0A9J6AK22"/>
<dbReference type="GO" id="GO:0006887">
    <property type="term" value="P:exocytosis"/>
    <property type="evidence" value="ECO:0007669"/>
    <property type="project" value="TreeGrafter"/>
</dbReference>
<name>A0A9J6AK22_SOLCO</name>
<organism evidence="8 9">
    <name type="scientific">Solanum commersonii</name>
    <name type="common">Commerson's wild potato</name>
    <name type="synonym">Commerson's nightshade</name>
    <dbReference type="NCBI Taxonomy" id="4109"/>
    <lineage>
        <taxon>Eukaryota</taxon>
        <taxon>Viridiplantae</taxon>
        <taxon>Streptophyta</taxon>
        <taxon>Embryophyta</taxon>
        <taxon>Tracheophyta</taxon>
        <taxon>Spermatophyta</taxon>
        <taxon>Magnoliopsida</taxon>
        <taxon>eudicotyledons</taxon>
        <taxon>Gunneridae</taxon>
        <taxon>Pentapetalae</taxon>
        <taxon>asterids</taxon>
        <taxon>lamiids</taxon>
        <taxon>Solanales</taxon>
        <taxon>Solanaceae</taxon>
        <taxon>Solanoideae</taxon>
        <taxon>Solaneae</taxon>
        <taxon>Solanum</taxon>
    </lineage>
</organism>
<evidence type="ECO:0000256" key="2">
    <source>
        <dbReference type="ARBA" id="ARBA00022448"/>
    </source>
</evidence>
<evidence type="ECO:0000256" key="3">
    <source>
        <dbReference type="ARBA" id="ARBA00022927"/>
    </source>
</evidence>
<keyword evidence="9" id="KW-1185">Reference proteome</keyword>
<dbReference type="InterPro" id="IPR006012">
    <property type="entry name" value="Syntaxin/epimorphin_CS"/>
</dbReference>
<dbReference type="Proteomes" id="UP000824120">
    <property type="component" value="Chromosome 2"/>
</dbReference>
<dbReference type="InterPro" id="IPR029058">
    <property type="entry name" value="AB_hydrolase_fold"/>
</dbReference>
<dbReference type="GO" id="GO:0012505">
    <property type="term" value="C:endomembrane system"/>
    <property type="evidence" value="ECO:0007669"/>
    <property type="project" value="TreeGrafter"/>
</dbReference>
<dbReference type="Pfam" id="PF05739">
    <property type="entry name" value="SNARE"/>
    <property type="match status" value="1"/>
</dbReference>
<dbReference type="SMART" id="SM00397">
    <property type="entry name" value="t_SNARE"/>
    <property type="match status" value="1"/>
</dbReference>
<keyword evidence="2" id="KW-0813">Transport</keyword>
<accession>A0A9J6AK22</accession>
<dbReference type="PROSITE" id="PS00914">
    <property type="entry name" value="SYNTAXIN"/>
    <property type="match status" value="1"/>
</dbReference>
<dbReference type="SUPFAM" id="SSF53474">
    <property type="entry name" value="alpha/beta-Hydrolases"/>
    <property type="match status" value="1"/>
</dbReference>
<dbReference type="InterPro" id="IPR045242">
    <property type="entry name" value="Syntaxin"/>
</dbReference>
<comment type="caution">
    <text evidence="8">The sequence shown here is derived from an EMBL/GenBank/DDBJ whole genome shotgun (WGS) entry which is preliminary data.</text>
</comment>
<proteinExistence type="inferred from homology"/>
<dbReference type="Gene3D" id="1.20.5.110">
    <property type="match status" value="1"/>
</dbReference>
<dbReference type="Gene3D" id="3.40.50.1820">
    <property type="entry name" value="alpha/beta hydrolase"/>
    <property type="match status" value="1"/>
</dbReference>
<dbReference type="GO" id="GO:0006906">
    <property type="term" value="P:vesicle fusion"/>
    <property type="evidence" value="ECO:0007669"/>
    <property type="project" value="TreeGrafter"/>
</dbReference>
<keyword evidence="4" id="KW-0007">Acetylation</keyword>
<protein>
    <recommendedName>
        <fullName evidence="7">t-SNARE coiled-coil homology domain-containing protein</fullName>
    </recommendedName>
</protein>
<evidence type="ECO:0000256" key="5">
    <source>
        <dbReference type="ARBA" id="ARBA00023054"/>
    </source>
</evidence>
<dbReference type="PANTHER" id="PTHR19957:SF91">
    <property type="entry name" value="SYNTAXIN-112"/>
    <property type="match status" value="1"/>
</dbReference>
<dbReference type="CDD" id="cd15848">
    <property type="entry name" value="SNARE_syntaxin1-like"/>
    <property type="match status" value="1"/>
</dbReference>
<dbReference type="GO" id="GO:0006886">
    <property type="term" value="P:intracellular protein transport"/>
    <property type="evidence" value="ECO:0007669"/>
    <property type="project" value="InterPro"/>
</dbReference>